<organism evidence="7 8">
    <name type="scientific">Denitrovibrio acetiphilus (strain DSM 12809 / NBRC 114555 / N2460)</name>
    <dbReference type="NCBI Taxonomy" id="522772"/>
    <lineage>
        <taxon>Bacteria</taxon>
        <taxon>Pseudomonadati</taxon>
        <taxon>Deferribacterota</taxon>
        <taxon>Deferribacteres</taxon>
        <taxon>Deferribacterales</taxon>
        <taxon>Geovibrionaceae</taxon>
        <taxon>Denitrovibrio</taxon>
    </lineage>
</organism>
<feature type="transmembrane region" description="Helical" evidence="5">
    <location>
        <begin position="157"/>
        <end position="176"/>
    </location>
</feature>
<feature type="transmembrane region" description="Helical" evidence="5">
    <location>
        <begin position="50"/>
        <end position="69"/>
    </location>
</feature>
<gene>
    <name evidence="7" type="ordered locus">Dacet_2023</name>
</gene>
<dbReference type="AlphaFoldDB" id="D4H1M6"/>
<evidence type="ECO:0000256" key="2">
    <source>
        <dbReference type="ARBA" id="ARBA00022692"/>
    </source>
</evidence>
<dbReference type="EMBL" id="CP001968">
    <property type="protein sequence ID" value="ADD68786.1"/>
    <property type="molecule type" value="Genomic_DNA"/>
</dbReference>
<feature type="domain" description="EamA" evidence="6">
    <location>
        <begin position="19"/>
        <end position="149"/>
    </location>
</feature>
<keyword evidence="3 5" id="KW-1133">Transmembrane helix</keyword>
<feature type="transmembrane region" description="Helical" evidence="5">
    <location>
        <begin position="134"/>
        <end position="151"/>
    </location>
</feature>
<dbReference type="PANTHER" id="PTHR22911:SF6">
    <property type="entry name" value="SOLUTE CARRIER FAMILY 35 MEMBER G1"/>
    <property type="match status" value="1"/>
</dbReference>
<dbReference type="RefSeq" id="WP_013011290.1">
    <property type="nucleotide sequence ID" value="NC_013943.1"/>
</dbReference>
<sequence>MTTYTKTKAKFDALGEEFRGVLIMFVAAFFFSTMGYFTKMLTAHHNAFEIVFFRNIVSFAILGVLMLMFRTDNAGGKPLLLIMRGFFGFISMFCFFYSISVLPFATASTFHKTSPIFTAVFAGLVLKEKSGLKVWLAILVGFAGVLLVLRPSHIDHVGAVVGLCGGIIAAMAYTSVRGLAKYYDARTIVMSFSLAGLVGSSLYFLIRYLAGDPRYHSTQFIPTGIDIFYMILVGVLALIAQWLMSVAYKYGRASVISTVNYVGIIFATVFGYIAGDGWPGLVSMLGIFFVGASGVMVGLSRKN</sequence>
<comment type="subcellular location">
    <subcellularLocation>
        <location evidence="1">Membrane</location>
        <topology evidence="1">Multi-pass membrane protein</topology>
    </subcellularLocation>
</comment>
<evidence type="ECO:0000256" key="4">
    <source>
        <dbReference type="ARBA" id="ARBA00023136"/>
    </source>
</evidence>
<feature type="transmembrane region" description="Helical" evidence="5">
    <location>
        <begin position="81"/>
        <end position="104"/>
    </location>
</feature>
<dbReference type="InterPro" id="IPR000620">
    <property type="entry name" value="EamA_dom"/>
</dbReference>
<evidence type="ECO:0000256" key="1">
    <source>
        <dbReference type="ARBA" id="ARBA00004141"/>
    </source>
</evidence>
<evidence type="ECO:0000256" key="5">
    <source>
        <dbReference type="SAM" id="Phobius"/>
    </source>
</evidence>
<feature type="transmembrane region" description="Helical" evidence="5">
    <location>
        <begin position="255"/>
        <end position="274"/>
    </location>
</feature>
<reference evidence="7 8" key="1">
    <citation type="journal article" date="2010" name="Stand. Genomic Sci.">
        <title>Complete genome sequence of Denitrovibrio acetiphilus type strain (N2460).</title>
        <authorList>
            <person name="Kiss H."/>
            <person name="Lang E."/>
            <person name="Lapidus A."/>
            <person name="Copeland A."/>
            <person name="Nolan M."/>
            <person name="Glavina Del Rio T."/>
            <person name="Chen F."/>
            <person name="Lucas S."/>
            <person name="Tice H."/>
            <person name="Cheng J.F."/>
            <person name="Han C."/>
            <person name="Goodwin L."/>
            <person name="Pitluck S."/>
            <person name="Liolios K."/>
            <person name="Pati A."/>
            <person name="Ivanova N."/>
            <person name="Mavromatis K."/>
            <person name="Chen A."/>
            <person name="Palaniappan K."/>
            <person name="Land M."/>
            <person name="Hauser L."/>
            <person name="Chang Y.J."/>
            <person name="Jeffries C.D."/>
            <person name="Detter J.C."/>
            <person name="Brettin T."/>
            <person name="Spring S."/>
            <person name="Rohde M."/>
            <person name="Goker M."/>
            <person name="Woyke T."/>
            <person name="Bristow J."/>
            <person name="Eisen J.A."/>
            <person name="Markowitz V."/>
            <person name="Hugenholtz P."/>
            <person name="Kyrpides N.C."/>
            <person name="Klenk H.P."/>
        </authorList>
    </citation>
    <scope>NUCLEOTIDE SEQUENCE [LARGE SCALE GENOMIC DNA]</scope>
    <source>
        <strain evidence="8">DSM 12809 / NBRC 114555 / N2460</strain>
    </source>
</reference>
<feature type="transmembrane region" description="Helical" evidence="5">
    <location>
        <begin position="21"/>
        <end position="38"/>
    </location>
</feature>
<dbReference type="STRING" id="522772.Dacet_2023"/>
<dbReference type="KEGG" id="dap:Dacet_2023"/>
<dbReference type="PaxDb" id="522772-Dacet_2023"/>
<dbReference type="Pfam" id="PF00892">
    <property type="entry name" value="EamA"/>
    <property type="match status" value="1"/>
</dbReference>
<evidence type="ECO:0000313" key="8">
    <source>
        <dbReference type="Proteomes" id="UP000002012"/>
    </source>
</evidence>
<protein>
    <recommendedName>
        <fullName evidence="6">EamA domain-containing protein</fullName>
    </recommendedName>
</protein>
<dbReference type="PANTHER" id="PTHR22911">
    <property type="entry name" value="ACYL-MALONYL CONDENSING ENZYME-RELATED"/>
    <property type="match status" value="1"/>
</dbReference>
<dbReference type="eggNOG" id="COG0697">
    <property type="taxonomic scope" value="Bacteria"/>
</dbReference>
<evidence type="ECO:0000313" key="7">
    <source>
        <dbReference type="EMBL" id="ADD68786.1"/>
    </source>
</evidence>
<dbReference type="GO" id="GO:0016020">
    <property type="term" value="C:membrane"/>
    <property type="evidence" value="ECO:0007669"/>
    <property type="project" value="UniProtKB-SubCell"/>
</dbReference>
<dbReference type="InterPro" id="IPR037185">
    <property type="entry name" value="EmrE-like"/>
</dbReference>
<dbReference type="SUPFAM" id="SSF103481">
    <property type="entry name" value="Multidrug resistance efflux transporter EmrE"/>
    <property type="match status" value="2"/>
</dbReference>
<dbReference type="Proteomes" id="UP000002012">
    <property type="component" value="Chromosome"/>
</dbReference>
<feature type="transmembrane region" description="Helical" evidence="5">
    <location>
        <begin position="227"/>
        <end position="248"/>
    </location>
</feature>
<evidence type="ECO:0000256" key="3">
    <source>
        <dbReference type="ARBA" id="ARBA00022989"/>
    </source>
</evidence>
<evidence type="ECO:0000259" key="6">
    <source>
        <dbReference type="Pfam" id="PF00892"/>
    </source>
</evidence>
<name>D4H1M6_DENA2</name>
<feature type="transmembrane region" description="Helical" evidence="5">
    <location>
        <begin position="280"/>
        <end position="299"/>
    </location>
</feature>
<feature type="transmembrane region" description="Helical" evidence="5">
    <location>
        <begin position="188"/>
        <end position="207"/>
    </location>
</feature>
<dbReference type="InParanoid" id="D4H1M6"/>
<dbReference type="HOGENOM" id="CLU_032828_0_1_0"/>
<keyword evidence="4 5" id="KW-0472">Membrane</keyword>
<keyword evidence="2 5" id="KW-0812">Transmembrane</keyword>
<accession>D4H1M6</accession>
<dbReference type="Gene3D" id="1.10.3730.20">
    <property type="match status" value="1"/>
</dbReference>
<keyword evidence="8" id="KW-1185">Reference proteome</keyword>
<proteinExistence type="predicted"/>